<evidence type="ECO:0000313" key="1">
    <source>
        <dbReference type="EMBL" id="QGY42300.1"/>
    </source>
</evidence>
<dbReference type="RefSeq" id="WP_158862325.1">
    <property type="nucleotide sequence ID" value="NZ_CP046401.1"/>
</dbReference>
<dbReference type="AlphaFoldDB" id="A0A6I6JMU7"/>
<dbReference type="KEGG" id="mcos:GM418_01090"/>
<reference evidence="1 2" key="1">
    <citation type="submission" date="2019-11" db="EMBL/GenBank/DDBJ databases">
        <authorList>
            <person name="Zheng R.K."/>
            <person name="Sun C.M."/>
        </authorList>
    </citation>
    <scope>NUCLEOTIDE SEQUENCE [LARGE SCALE GENOMIC DNA]</scope>
    <source>
        <strain evidence="1 2">WC007</strain>
    </source>
</reference>
<sequence length="74" mass="8656">MKRIKNMRELVLMQEKLKFQEKFVEKELVESSANILDNLSDKIKDLAYDLGTNLTMQIISSFRKRKSSKDSTDS</sequence>
<dbReference type="EMBL" id="CP046401">
    <property type="protein sequence ID" value="QGY42300.1"/>
    <property type="molecule type" value="Genomic_DNA"/>
</dbReference>
<keyword evidence="2" id="KW-1185">Reference proteome</keyword>
<organism evidence="1 2">
    <name type="scientific">Maribellus comscasis</name>
    <dbReference type="NCBI Taxonomy" id="2681766"/>
    <lineage>
        <taxon>Bacteria</taxon>
        <taxon>Pseudomonadati</taxon>
        <taxon>Bacteroidota</taxon>
        <taxon>Bacteroidia</taxon>
        <taxon>Marinilabiliales</taxon>
        <taxon>Prolixibacteraceae</taxon>
        <taxon>Maribellus</taxon>
    </lineage>
</organism>
<dbReference type="Proteomes" id="UP000428260">
    <property type="component" value="Chromosome"/>
</dbReference>
<accession>A0A6I6JMU7</accession>
<proteinExistence type="predicted"/>
<evidence type="ECO:0000313" key="2">
    <source>
        <dbReference type="Proteomes" id="UP000428260"/>
    </source>
</evidence>
<name>A0A6I6JMU7_9BACT</name>
<gene>
    <name evidence="1" type="ORF">GM418_01090</name>
</gene>
<protein>
    <submittedName>
        <fullName evidence="1">Uncharacterized protein</fullName>
    </submittedName>
</protein>